<evidence type="ECO:0000256" key="1">
    <source>
        <dbReference type="ARBA" id="ARBA00004651"/>
    </source>
</evidence>
<feature type="transmembrane region" description="Helical" evidence="7">
    <location>
        <begin position="148"/>
        <end position="167"/>
    </location>
</feature>
<feature type="transmembrane region" description="Helical" evidence="7">
    <location>
        <begin position="226"/>
        <end position="251"/>
    </location>
</feature>
<feature type="transmembrane region" description="Helical" evidence="7">
    <location>
        <begin position="317"/>
        <end position="339"/>
    </location>
</feature>
<dbReference type="PROSITE" id="PS50850">
    <property type="entry name" value="MFS"/>
    <property type="match status" value="1"/>
</dbReference>
<dbReference type="Gene3D" id="1.20.1250.20">
    <property type="entry name" value="MFS general substrate transporter like domains"/>
    <property type="match status" value="1"/>
</dbReference>
<keyword evidence="5 7" id="KW-1133">Transmembrane helix</keyword>
<evidence type="ECO:0000256" key="3">
    <source>
        <dbReference type="ARBA" id="ARBA00022475"/>
    </source>
</evidence>
<dbReference type="SUPFAM" id="SSF103473">
    <property type="entry name" value="MFS general substrate transporter"/>
    <property type="match status" value="1"/>
</dbReference>
<feature type="transmembrane region" description="Helical" evidence="7">
    <location>
        <begin position="173"/>
        <end position="196"/>
    </location>
</feature>
<keyword evidence="3" id="KW-1003">Cell membrane</keyword>
<keyword evidence="6 7" id="KW-0472">Membrane</keyword>
<proteinExistence type="predicted"/>
<sequence>MFQSLAIRDFRFLWMGSVCASFAMQMQIVARGWLIYDMTSSPMALTWVMLSFMLPSFLFSLGGGVIADRSRKKAIMIISQSLNAIATVLLAWIVVTDQVTFWHFIYFGLFNGTVLAISMPARSSVTPEIVGDKNLVNAMALQSATFNLARILGPVLAGIVIAIFAAGDTTSTFGVGVVFFVIAALYAISVLATALLRYQGKPQRLVESTPMEDIREGFRYMRDEKIVLGLLIMGLVPMTFGFSASFLLPAFNQDIIGGGPDDLGYLMMGMGVGALGGSLMLARAGDFGRKGRVMFLASFAWAFAMFGFAFSGSLMTAMVMGALVGLFSSVFGSLNMTVVQLAVRAEIRGRVMSIMMMTHGLMPLGTLPVSALAEYVGIEVALMFAAVMLLLSMLLLGFWIPELQRIDKGHGSHVSNV</sequence>
<feature type="domain" description="Major facilitator superfamily (MFS) profile" evidence="8">
    <location>
        <begin position="1"/>
        <end position="404"/>
    </location>
</feature>
<keyword evidence="4 7" id="KW-0812">Transmembrane</keyword>
<dbReference type="InterPro" id="IPR010290">
    <property type="entry name" value="TM_effector"/>
</dbReference>
<comment type="subcellular location">
    <subcellularLocation>
        <location evidence="1">Cell membrane</location>
        <topology evidence="1">Multi-pass membrane protein</topology>
    </subcellularLocation>
</comment>
<feature type="transmembrane region" description="Helical" evidence="7">
    <location>
        <begin position="74"/>
        <end position="95"/>
    </location>
</feature>
<accession>A0A2A5WWD8</accession>
<evidence type="ECO:0000313" key="10">
    <source>
        <dbReference type="Proteomes" id="UP000219327"/>
    </source>
</evidence>
<dbReference type="EMBL" id="NTKD01000010">
    <property type="protein sequence ID" value="PDH40583.1"/>
    <property type="molecule type" value="Genomic_DNA"/>
</dbReference>
<protein>
    <recommendedName>
        <fullName evidence="8">Major facilitator superfamily (MFS) profile domain-containing protein</fullName>
    </recommendedName>
</protein>
<feature type="transmembrane region" description="Helical" evidence="7">
    <location>
        <begin position="351"/>
        <end position="369"/>
    </location>
</feature>
<dbReference type="InterPro" id="IPR020846">
    <property type="entry name" value="MFS_dom"/>
</dbReference>
<evidence type="ECO:0000256" key="5">
    <source>
        <dbReference type="ARBA" id="ARBA00022989"/>
    </source>
</evidence>
<name>A0A2A5WWD8_9GAMM</name>
<reference evidence="9 10" key="1">
    <citation type="submission" date="2017-08" db="EMBL/GenBank/DDBJ databases">
        <title>Fine stratification of microbial communities through a metagenomic profile of the photic zone.</title>
        <authorList>
            <person name="Haro-Moreno J.M."/>
            <person name="Lopez-Perez M."/>
            <person name="De La Torre J."/>
            <person name="Picazo A."/>
            <person name="Camacho A."/>
            <person name="Rodriguez-Valera F."/>
        </authorList>
    </citation>
    <scope>NUCLEOTIDE SEQUENCE [LARGE SCALE GENOMIC DNA]</scope>
    <source>
        <strain evidence="9">MED-G24</strain>
    </source>
</reference>
<comment type="caution">
    <text evidence="9">The sequence shown here is derived from an EMBL/GenBank/DDBJ whole genome shotgun (WGS) entry which is preliminary data.</text>
</comment>
<evidence type="ECO:0000256" key="6">
    <source>
        <dbReference type="ARBA" id="ARBA00023136"/>
    </source>
</evidence>
<feature type="transmembrane region" description="Helical" evidence="7">
    <location>
        <begin position="101"/>
        <end position="119"/>
    </location>
</feature>
<feature type="transmembrane region" description="Helical" evidence="7">
    <location>
        <begin position="47"/>
        <end position="67"/>
    </location>
</feature>
<evidence type="ECO:0000259" key="8">
    <source>
        <dbReference type="PROSITE" id="PS50850"/>
    </source>
</evidence>
<organism evidence="9 10">
    <name type="scientific">OM182 bacterium MED-G24</name>
    <dbReference type="NCBI Taxonomy" id="1986255"/>
    <lineage>
        <taxon>Bacteria</taxon>
        <taxon>Pseudomonadati</taxon>
        <taxon>Pseudomonadota</taxon>
        <taxon>Gammaproteobacteria</taxon>
        <taxon>OMG group</taxon>
        <taxon>OM182 clade</taxon>
    </lineage>
</organism>
<dbReference type="Proteomes" id="UP000219327">
    <property type="component" value="Unassembled WGS sequence"/>
</dbReference>
<feature type="transmembrane region" description="Helical" evidence="7">
    <location>
        <begin position="293"/>
        <end position="311"/>
    </location>
</feature>
<evidence type="ECO:0000256" key="7">
    <source>
        <dbReference type="SAM" id="Phobius"/>
    </source>
</evidence>
<dbReference type="InterPro" id="IPR036259">
    <property type="entry name" value="MFS_trans_sf"/>
</dbReference>
<dbReference type="PANTHER" id="PTHR23513:SF6">
    <property type="entry name" value="MAJOR FACILITATOR SUPERFAMILY ASSOCIATED DOMAIN-CONTAINING PROTEIN"/>
    <property type="match status" value="1"/>
</dbReference>
<feature type="transmembrane region" description="Helical" evidence="7">
    <location>
        <begin position="375"/>
        <end position="400"/>
    </location>
</feature>
<feature type="transmembrane region" description="Helical" evidence="7">
    <location>
        <begin position="263"/>
        <end position="281"/>
    </location>
</feature>
<keyword evidence="2" id="KW-0813">Transport</keyword>
<dbReference type="GO" id="GO:0022857">
    <property type="term" value="F:transmembrane transporter activity"/>
    <property type="evidence" value="ECO:0007669"/>
    <property type="project" value="InterPro"/>
</dbReference>
<dbReference type="GO" id="GO:0005886">
    <property type="term" value="C:plasma membrane"/>
    <property type="evidence" value="ECO:0007669"/>
    <property type="project" value="UniProtKB-SubCell"/>
</dbReference>
<dbReference type="Pfam" id="PF05977">
    <property type="entry name" value="MFS_3"/>
    <property type="match status" value="1"/>
</dbReference>
<dbReference type="CDD" id="cd06173">
    <property type="entry name" value="MFS_MefA_like"/>
    <property type="match status" value="1"/>
</dbReference>
<evidence type="ECO:0000313" key="9">
    <source>
        <dbReference type="EMBL" id="PDH40583.1"/>
    </source>
</evidence>
<dbReference type="AlphaFoldDB" id="A0A2A5WWD8"/>
<evidence type="ECO:0000256" key="2">
    <source>
        <dbReference type="ARBA" id="ARBA00022448"/>
    </source>
</evidence>
<dbReference type="PANTHER" id="PTHR23513">
    <property type="entry name" value="INTEGRAL MEMBRANE EFFLUX PROTEIN-RELATED"/>
    <property type="match status" value="1"/>
</dbReference>
<feature type="transmembrane region" description="Helical" evidence="7">
    <location>
        <begin position="12"/>
        <end position="35"/>
    </location>
</feature>
<evidence type="ECO:0000256" key="4">
    <source>
        <dbReference type="ARBA" id="ARBA00022692"/>
    </source>
</evidence>
<gene>
    <name evidence="9" type="ORF">CNE99_03200</name>
</gene>